<sequence>MIVTVLVYMVGMPIQNSGLANELAINESTISDGTITNEDEAIQEGKSSIKKETNTSNLESMESETTPTSEVGAKSTLLDESTRTNKEMNTSESKMEGSLDKTESSKAPNHLEENNSTSNELSSTGESRGEESLVINLTQSAWAIIEGGTLDRDTISKAFIEAYFIDSFNNRTDIPFEDVLIDFSQIDFTTKGRYELPITIKNPTRYLISSTTYCPVYVYEDAPNTAINFFAGNVKVSSILPEAIGGKKAWDTVNLTGSWNPGIVKVPVDKLPLDPVKQGYLFKGWADSNGNLIDFATATVDLNSGGNINFEATFEKKEYIVTFDIDGKKETQKVLFEDLIKEPEAPKKEGHKFVGWYTSPQTKGTKWDFKTMGMPANHLTLYAKFTKLSDSGSDSGGSGTPSKPISPEKPGNKESTSDFTSNTGSMKITSQENTIIASPTMQPGGKLAKLGESSSLFLQGFGLLMLISGMVFFWKKRKKTHS</sequence>
<accession>A0A7X1DFQ0</accession>
<keyword evidence="3" id="KW-0472">Membrane</keyword>
<feature type="compositionally biased region" description="Polar residues" evidence="2">
    <location>
        <begin position="417"/>
        <end position="440"/>
    </location>
</feature>
<gene>
    <name evidence="4" type="ORF">HCB47_14355</name>
</gene>
<feature type="region of interest" description="Disordered" evidence="2">
    <location>
        <begin position="392"/>
        <end position="440"/>
    </location>
</feature>
<proteinExistence type="predicted"/>
<comment type="subcellular location">
    <subcellularLocation>
        <location evidence="1">Cell envelope</location>
    </subcellularLocation>
</comment>
<dbReference type="InterPro" id="IPR013378">
    <property type="entry name" value="InlB-like_B-rpt"/>
</dbReference>
<dbReference type="EMBL" id="JAARZO010000007">
    <property type="protein sequence ID" value="MBC2288797.1"/>
    <property type="molecule type" value="Genomic_DNA"/>
</dbReference>
<comment type="caution">
    <text evidence="4">The sequence shown here is derived from an EMBL/GenBank/DDBJ whole genome shotgun (WGS) entry which is preliminary data.</text>
</comment>
<dbReference type="InterPro" id="IPR042229">
    <property type="entry name" value="Listeria/Bacterioides_rpt_sf"/>
</dbReference>
<protein>
    <submittedName>
        <fullName evidence="4">LPXTG cell wall anchor domain-containing protein</fullName>
    </submittedName>
</protein>
<dbReference type="Gene3D" id="2.60.40.4270">
    <property type="entry name" value="Listeria-Bacteroides repeat domain"/>
    <property type="match status" value="1"/>
</dbReference>
<evidence type="ECO:0000256" key="2">
    <source>
        <dbReference type="SAM" id="MobiDB-lite"/>
    </source>
</evidence>
<keyword evidence="3" id="KW-1133">Transmembrane helix</keyword>
<dbReference type="GO" id="GO:0030313">
    <property type="term" value="C:cell envelope"/>
    <property type="evidence" value="ECO:0007669"/>
    <property type="project" value="UniProtKB-SubCell"/>
</dbReference>
<evidence type="ECO:0000256" key="3">
    <source>
        <dbReference type="SAM" id="Phobius"/>
    </source>
</evidence>
<feature type="compositionally biased region" description="Basic and acidic residues" evidence="2">
    <location>
        <begin position="93"/>
        <end position="113"/>
    </location>
</feature>
<dbReference type="NCBIfam" id="TIGR01167">
    <property type="entry name" value="LPXTG_anchor"/>
    <property type="match status" value="1"/>
</dbReference>
<dbReference type="NCBIfam" id="TIGR02543">
    <property type="entry name" value="List_Bact_rpt"/>
    <property type="match status" value="2"/>
</dbReference>
<feature type="region of interest" description="Disordered" evidence="2">
    <location>
        <begin position="35"/>
        <end position="127"/>
    </location>
</feature>
<dbReference type="AlphaFoldDB" id="A0A7X1DFQ0"/>
<organism evidence="4 5">
    <name type="scientific">Listeria farberi</name>
    <dbReference type="NCBI Taxonomy" id="2713500"/>
    <lineage>
        <taxon>Bacteria</taxon>
        <taxon>Bacillati</taxon>
        <taxon>Bacillota</taxon>
        <taxon>Bacilli</taxon>
        <taxon>Bacillales</taxon>
        <taxon>Listeriaceae</taxon>
        <taxon>Listeria</taxon>
    </lineage>
</organism>
<keyword evidence="3" id="KW-0812">Transmembrane</keyword>
<name>A0A7X1DFQ0_9LIST</name>
<feature type="compositionally biased region" description="Low complexity" evidence="2">
    <location>
        <begin position="59"/>
        <end position="70"/>
    </location>
</feature>
<dbReference type="Proteomes" id="UP000558070">
    <property type="component" value="Unassembled WGS sequence"/>
</dbReference>
<feature type="transmembrane region" description="Helical" evidence="3">
    <location>
        <begin position="456"/>
        <end position="474"/>
    </location>
</feature>
<evidence type="ECO:0000256" key="1">
    <source>
        <dbReference type="ARBA" id="ARBA00004196"/>
    </source>
</evidence>
<feature type="compositionally biased region" description="Low complexity" evidence="2">
    <location>
        <begin position="114"/>
        <end position="126"/>
    </location>
</feature>
<evidence type="ECO:0000313" key="4">
    <source>
        <dbReference type="EMBL" id="MBC2288797.1"/>
    </source>
</evidence>
<reference evidence="4 5" key="1">
    <citation type="submission" date="2020-03" db="EMBL/GenBank/DDBJ databases">
        <title>Soil Listeria distribution.</title>
        <authorList>
            <person name="Liao J."/>
            <person name="Wiedmann M."/>
        </authorList>
    </citation>
    <scope>NUCLEOTIDE SEQUENCE [LARGE SCALE GENOMIC DNA]</scope>
    <source>
        <strain evidence="4 5">FSL L7-0072</strain>
    </source>
</reference>
<evidence type="ECO:0000313" key="5">
    <source>
        <dbReference type="Proteomes" id="UP000558070"/>
    </source>
</evidence>
<dbReference type="Pfam" id="PF09479">
    <property type="entry name" value="Flg_new"/>
    <property type="match status" value="2"/>
</dbReference>